<reference evidence="3" key="1">
    <citation type="submission" date="2021-01" db="EMBL/GenBank/DDBJ databases">
        <authorList>
            <person name="Corre E."/>
            <person name="Pelletier E."/>
            <person name="Niang G."/>
            <person name="Scheremetjew M."/>
            <person name="Finn R."/>
            <person name="Kale V."/>
            <person name="Holt S."/>
            <person name="Cochrane G."/>
            <person name="Meng A."/>
            <person name="Brown T."/>
            <person name="Cohen L."/>
        </authorList>
    </citation>
    <scope>NUCLEOTIDE SEQUENCE</scope>
    <source>
        <strain evidence="3">CCAP979/52</strain>
    </source>
</reference>
<dbReference type="SUPFAM" id="SSF54736">
    <property type="entry name" value="ClpS-like"/>
    <property type="match status" value="1"/>
</dbReference>
<dbReference type="InterPro" id="IPR022935">
    <property type="entry name" value="ClpS"/>
</dbReference>
<dbReference type="GO" id="GO:0006508">
    <property type="term" value="P:proteolysis"/>
    <property type="evidence" value="ECO:0007669"/>
    <property type="project" value="InterPro"/>
</dbReference>
<proteinExistence type="inferred from homology"/>
<dbReference type="AlphaFoldDB" id="A0A7S0LZ74"/>
<gene>
    <name evidence="3" type="ORF">CCUR1050_LOCUS4361</name>
</gene>
<dbReference type="EMBL" id="HBEZ01007801">
    <property type="protein sequence ID" value="CAD8626683.1"/>
    <property type="molecule type" value="Transcribed_RNA"/>
</dbReference>
<dbReference type="PANTHER" id="PTHR33473">
    <property type="entry name" value="ATP-DEPENDENT CLP PROTEASE ADAPTER PROTEIN CLPS1, CHLOROPLASTIC"/>
    <property type="match status" value="1"/>
</dbReference>
<evidence type="ECO:0000259" key="2">
    <source>
        <dbReference type="Pfam" id="PF02617"/>
    </source>
</evidence>
<name>A0A7S0LZ74_9CRYP</name>
<evidence type="ECO:0000256" key="1">
    <source>
        <dbReference type="SAM" id="SignalP"/>
    </source>
</evidence>
<feature type="chain" id="PRO_5031494551" description="Adaptor protein ClpS core domain-containing protein" evidence="1">
    <location>
        <begin position="16"/>
        <end position="175"/>
    </location>
</feature>
<evidence type="ECO:0000313" key="3">
    <source>
        <dbReference type="EMBL" id="CAD8626683.1"/>
    </source>
</evidence>
<dbReference type="InterPro" id="IPR014719">
    <property type="entry name" value="Ribosomal_bL12_C/ClpS-like"/>
</dbReference>
<feature type="domain" description="Adaptor protein ClpS core" evidence="2">
    <location>
        <begin position="100"/>
        <end position="165"/>
    </location>
</feature>
<organism evidence="3">
    <name type="scientific">Cryptomonas curvata</name>
    <dbReference type="NCBI Taxonomy" id="233186"/>
    <lineage>
        <taxon>Eukaryota</taxon>
        <taxon>Cryptophyceae</taxon>
        <taxon>Cryptomonadales</taxon>
        <taxon>Cryptomonadaceae</taxon>
        <taxon>Cryptomonas</taxon>
    </lineage>
</organism>
<dbReference type="GO" id="GO:0030163">
    <property type="term" value="P:protein catabolic process"/>
    <property type="evidence" value="ECO:0007669"/>
    <property type="project" value="InterPro"/>
</dbReference>
<dbReference type="InterPro" id="IPR003769">
    <property type="entry name" value="ClpS_core"/>
</dbReference>
<sequence>MRVLLTLTLVQLSCAFYMHTPLTSVSCRPALRNAVTRGKWQMDTKIPDFFPSDWGRRGGGLGEGGVRIPDSFSVDGMEKEKQGGRTAVLERPTQRTDPGKKYKVLLFNDEKNTKEFVIQTLVKFIPGMTAEKAKQVTLEAHQTGTGIVGIWMLELAEAYSDVLRTQGLRSDIAEE</sequence>
<keyword evidence="1" id="KW-0732">Signal</keyword>
<dbReference type="Pfam" id="PF02617">
    <property type="entry name" value="ClpS"/>
    <property type="match status" value="1"/>
</dbReference>
<dbReference type="HAMAP" id="MF_00302">
    <property type="entry name" value="ClpS"/>
    <property type="match status" value="1"/>
</dbReference>
<protein>
    <recommendedName>
        <fullName evidence="2">Adaptor protein ClpS core domain-containing protein</fullName>
    </recommendedName>
</protein>
<accession>A0A7S0LZ74</accession>
<dbReference type="Gene3D" id="3.30.1390.10">
    <property type="match status" value="1"/>
</dbReference>
<dbReference type="PROSITE" id="PS51257">
    <property type="entry name" value="PROKAR_LIPOPROTEIN"/>
    <property type="match status" value="1"/>
</dbReference>
<dbReference type="PANTHER" id="PTHR33473:SF17">
    <property type="entry name" value="ATP-DEPENDENT CLP PROTEASE ADAPTER PROTEIN CLPS1, CHLOROPLASTIC"/>
    <property type="match status" value="1"/>
</dbReference>
<feature type="signal peptide" evidence="1">
    <location>
        <begin position="1"/>
        <end position="15"/>
    </location>
</feature>